<sequence>MEAPKRKYQKHKTESKISVRHYLNTKVKGKEGDGKIYYPLYIQIIHKGKVNYAKSLLNTEATVEDFELFKQTRLQDLLEEIEFLISRIRSLSHEMGENFTLKYIFGSDEEIYYPIMECLKSEIFDAVMFTDEKAKSALVDELTGLPIKGDQDDKQYIEKIASISPLSEAINWDTNPEYILDGVVRMIKDNSKLLELKNDFLKEVDFHALLFNRDLHSNSEITLGSWQIGYAQVRLRRMYKGTPNERICEEYIDSIDKLLRRHKKIT</sequence>
<comment type="caution">
    <text evidence="1">The sequence shown here is derived from an EMBL/GenBank/DDBJ whole genome shotgun (WGS) entry which is preliminary data.</text>
</comment>
<protein>
    <submittedName>
        <fullName evidence="1">Uncharacterized protein</fullName>
    </submittedName>
</protein>
<evidence type="ECO:0000313" key="1">
    <source>
        <dbReference type="EMBL" id="RAI76045.1"/>
    </source>
</evidence>
<dbReference type="RefSeq" id="WP_111345147.1">
    <property type="nucleotide sequence ID" value="NZ_QLII01000001.1"/>
</dbReference>
<evidence type="ECO:0000313" key="2">
    <source>
        <dbReference type="Proteomes" id="UP000249016"/>
    </source>
</evidence>
<accession>A0A327NMX5</accession>
<dbReference type="EMBL" id="QLII01000001">
    <property type="protein sequence ID" value="RAI76045.1"/>
    <property type="molecule type" value="Genomic_DNA"/>
</dbReference>
<proteinExistence type="predicted"/>
<organism evidence="1 2">
    <name type="scientific">Spirosoma telluris</name>
    <dbReference type="NCBI Taxonomy" id="2183553"/>
    <lineage>
        <taxon>Bacteria</taxon>
        <taxon>Pseudomonadati</taxon>
        <taxon>Bacteroidota</taxon>
        <taxon>Cytophagia</taxon>
        <taxon>Cytophagales</taxon>
        <taxon>Cytophagaceae</taxon>
        <taxon>Spirosoma</taxon>
    </lineage>
</organism>
<dbReference type="AlphaFoldDB" id="A0A327NMX5"/>
<dbReference type="OrthoDB" id="648314at2"/>
<gene>
    <name evidence="1" type="ORF">HMF3257_21020</name>
</gene>
<dbReference type="Proteomes" id="UP000249016">
    <property type="component" value="Unassembled WGS sequence"/>
</dbReference>
<reference evidence="1 2" key="1">
    <citation type="submission" date="2018-06" db="EMBL/GenBank/DDBJ databases">
        <title>Spirosoma sp. HMF3257 Genome sequencing and assembly.</title>
        <authorList>
            <person name="Kang H."/>
            <person name="Cha I."/>
            <person name="Kim H."/>
            <person name="Kang J."/>
            <person name="Joh K."/>
        </authorList>
    </citation>
    <scope>NUCLEOTIDE SEQUENCE [LARGE SCALE GENOMIC DNA]</scope>
    <source>
        <strain evidence="1 2">HMF3257</strain>
    </source>
</reference>
<keyword evidence="2" id="KW-1185">Reference proteome</keyword>
<name>A0A327NMX5_9BACT</name>